<dbReference type="AlphaFoldDB" id="A0A975XUJ2"/>
<name>A0A975XUJ2_9RHOO</name>
<evidence type="ECO:0000313" key="10">
    <source>
        <dbReference type="Proteomes" id="UP000683428"/>
    </source>
</evidence>
<evidence type="ECO:0000259" key="8">
    <source>
        <dbReference type="PROSITE" id="PS50928"/>
    </source>
</evidence>
<dbReference type="CDD" id="cd06261">
    <property type="entry name" value="TM_PBP2"/>
    <property type="match status" value="1"/>
</dbReference>
<protein>
    <submittedName>
        <fullName evidence="9">ABC transporter permease</fullName>
    </submittedName>
</protein>
<feature type="transmembrane region" description="Helical" evidence="7">
    <location>
        <begin position="289"/>
        <end position="313"/>
    </location>
</feature>
<feature type="transmembrane region" description="Helical" evidence="7">
    <location>
        <begin position="132"/>
        <end position="155"/>
    </location>
</feature>
<dbReference type="PANTHER" id="PTHR43163:SF2">
    <property type="entry name" value="ABC TRANSPORTER PERMEASE PROTEIN"/>
    <property type="match status" value="1"/>
</dbReference>
<feature type="transmembrane region" description="Helical" evidence="7">
    <location>
        <begin position="12"/>
        <end position="30"/>
    </location>
</feature>
<keyword evidence="3" id="KW-1003">Cell membrane</keyword>
<evidence type="ECO:0000256" key="7">
    <source>
        <dbReference type="RuleBase" id="RU363032"/>
    </source>
</evidence>
<accession>A0A975XUJ2</accession>
<organism evidence="9 10">
    <name type="scientific">Azospira inquinata</name>
    <dbReference type="NCBI Taxonomy" id="2785627"/>
    <lineage>
        <taxon>Bacteria</taxon>
        <taxon>Pseudomonadati</taxon>
        <taxon>Pseudomonadota</taxon>
        <taxon>Betaproteobacteria</taxon>
        <taxon>Rhodocyclales</taxon>
        <taxon>Rhodocyclaceae</taxon>
        <taxon>Azospira</taxon>
    </lineage>
</organism>
<evidence type="ECO:0000256" key="2">
    <source>
        <dbReference type="ARBA" id="ARBA00022448"/>
    </source>
</evidence>
<dbReference type="KEGG" id="aiq:Azoinq_13610"/>
<feature type="transmembrane region" description="Helical" evidence="7">
    <location>
        <begin position="245"/>
        <end position="269"/>
    </location>
</feature>
<dbReference type="Pfam" id="PF19300">
    <property type="entry name" value="BPD_transp_1_N"/>
    <property type="match status" value="1"/>
</dbReference>
<sequence>MSFFLRRLGHGLLVLLAVVTLVFLAIHVIGNPVDLLVDPQADQADRARILHQLGLDQPWWRQYGHFLAGACRGDLGNSFLYGESALGLILERLPATLELAFAALLLALGLGLPLGLWAGLQPRSRLVPLIDTLATLGFALPTFWVGILLILIFAVQGGWLPPGGRGATVTVAGIPLSILTLDGWRHLVLPAFSLGLARLALVIRLTRSGARHIAAQAYMNYARAKGLSGPTLLFRHLLPNLWPGLITVLGLELGSLIAFAVVTESVFGWPGMGKLLIDAIAALDRPVVVAYLLLAAALFVSLNLVADLLHGWLDPRVREGERK</sequence>
<evidence type="ECO:0000256" key="5">
    <source>
        <dbReference type="ARBA" id="ARBA00022989"/>
    </source>
</evidence>
<dbReference type="GO" id="GO:0005886">
    <property type="term" value="C:plasma membrane"/>
    <property type="evidence" value="ECO:0007669"/>
    <property type="project" value="UniProtKB-SubCell"/>
</dbReference>
<keyword evidence="4 7" id="KW-0812">Transmembrane</keyword>
<comment type="subcellular location">
    <subcellularLocation>
        <location evidence="1 7">Cell membrane</location>
        <topology evidence="1 7">Multi-pass membrane protein</topology>
    </subcellularLocation>
</comment>
<evidence type="ECO:0000313" key="9">
    <source>
        <dbReference type="EMBL" id="QWT48844.1"/>
    </source>
</evidence>
<gene>
    <name evidence="9" type="ORF">Azoinq_13610</name>
</gene>
<feature type="transmembrane region" description="Helical" evidence="7">
    <location>
        <begin position="184"/>
        <end position="203"/>
    </location>
</feature>
<dbReference type="PANTHER" id="PTHR43163">
    <property type="entry name" value="DIPEPTIDE TRANSPORT SYSTEM PERMEASE PROTEIN DPPB-RELATED"/>
    <property type="match status" value="1"/>
</dbReference>
<keyword evidence="5 7" id="KW-1133">Transmembrane helix</keyword>
<dbReference type="PROSITE" id="PS50928">
    <property type="entry name" value="ABC_TM1"/>
    <property type="match status" value="1"/>
</dbReference>
<dbReference type="InterPro" id="IPR000515">
    <property type="entry name" value="MetI-like"/>
</dbReference>
<evidence type="ECO:0000256" key="3">
    <source>
        <dbReference type="ARBA" id="ARBA00022475"/>
    </source>
</evidence>
<keyword evidence="6 7" id="KW-0472">Membrane</keyword>
<proteinExistence type="inferred from homology"/>
<evidence type="ECO:0000256" key="6">
    <source>
        <dbReference type="ARBA" id="ARBA00023136"/>
    </source>
</evidence>
<comment type="similarity">
    <text evidence="7">Belongs to the binding-protein-dependent transport system permease family.</text>
</comment>
<reference evidence="9" key="1">
    <citation type="submission" date="2020-11" db="EMBL/GenBank/DDBJ databases">
        <title>Azospira inquinata sp. nov.</title>
        <authorList>
            <person name="Moe W.M."/>
            <person name="Mikes M.C."/>
        </authorList>
    </citation>
    <scope>NUCLEOTIDE SEQUENCE</scope>
    <source>
        <strain evidence="9">Azo-3</strain>
    </source>
</reference>
<dbReference type="InterPro" id="IPR045621">
    <property type="entry name" value="BPD_transp_1_N"/>
</dbReference>
<keyword evidence="10" id="KW-1185">Reference proteome</keyword>
<dbReference type="Proteomes" id="UP000683428">
    <property type="component" value="Chromosome"/>
</dbReference>
<evidence type="ECO:0000256" key="1">
    <source>
        <dbReference type="ARBA" id="ARBA00004651"/>
    </source>
</evidence>
<dbReference type="Pfam" id="PF00528">
    <property type="entry name" value="BPD_transp_1"/>
    <property type="match status" value="1"/>
</dbReference>
<keyword evidence="2 7" id="KW-0813">Transport</keyword>
<feature type="domain" description="ABC transmembrane type-1" evidence="8">
    <location>
        <begin position="93"/>
        <end position="310"/>
    </location>
</feature>
<feature type="transmembrane region" description="Helical" evidence="7">
    <location>
        <begin position="99"/>
        <end position="120"/>
    </location>
</feature>
<evidence type="ECO:0000256" key="4">
    <source>
        <dbReference type="ARBA" id="ARBA00022692"/>
    </source>
</evidence>
<dbReference type="RefSeq" id="WP_216128360.1">
    <property type="nucleotide sequence ID" value="NZ_CP064782.1"/>
</dbReference>
<dbReference type="GO" id="GO:0055085">
    <property type="term" value="P:transmembrane transport"/>
    <property type="evidence" value="ECO:0007669"/>
    <property type="project" value="InterPro"/>
</dbReference>
<dbReference type="EMBL" id="CP064782">
    <property type="protein sequence ID" value="QWT48844.1"/>
    <property type="molecule type" value="Genomic_DNA"/>
</dbReference>